<dbReference type="InterPro" id="IPR009875">
    <property type="entry name" value="PilZ_domain"/>
</dbReference>
<dbReference type="KEGG" id="dee:HQN60_13945"/>
<name>A0A6M8SWU8_9NEIS</name>
<feature type="domain" description="PilZ" evidence="1">
    <location>
        <begin position="136"/>
        <end position="243"/>
    </location>
</feature>
<evidence type="ECO:0000313" key="2">
    <source>
        <dbReference type="EMBL" id="QKJ67730.1"/>
    </source>
</evidence>
<keyword evidence="3" id="KW-1185">Reference proteome</keyword>
<dbReference type="SUPFAM" id="SSF141371">
    <property type="entry name" value="PilZ domain-like"/>
    <property type="match status" value="1"/>
</dbReference>
<dbReference type="EMBL" id="CP054143">
    <property type="protein sequence ID" value="QKJ67730.1"/>
    <property type="molecule type" value="Genomic_DNA"/>
</dbReference>
<organism evidence="2 3">
    <name type="scientific">Deefgea piscis</name>
    <dbReference type="NCBI Taxonomy" id="2739061"/>
    <lineage>
        <taxon>Bacteria</taxon>
        <taxon>Pseudomonadati</taxon>
        <taxon>Pseudomonadota</taxon>
        <taxon>Betaproteobacteria</taxon>
        <taxon>Neisseriales</taxon>
        <taxon>Chitinibacteraceae</taxon>
        <taxon>Deefgea</taxon>
    </lineage>
</organism>
<sequence length="248" mass="27879">MFNLAYFFSSEQIPANENKINPTVSLLPCPDVIRDPAQIAKQLKDQVQQARQGLLLALIESESQAVSLKHFDLDFETQKIEIEVSELQSQLVHKYLTLIGNWHEYRIAFSSEVLAQLSRHRLTLAWPTEIIHTTGREYFRLHPAHKVPVLINTPAGQLACSLYDLSEGGIGLNIAASDQAFFQALSGYEALIELAGQRLITQLRMCRYHASATTTSSSSARIGLAFTHIAIEEQAKLRKLIMQLQSRH</sequence>
<dbReference type="GO" id="GO:0035438">
    <property type="term" value="F:cyclic-di-GMP binding"/>
    <property type="evidence" value="ECO:0007669"/>
    <property type="project" value="InterPro"/>
</dbReference>
<reference evidence="2 3" key="1">
    <citation type="submission" date="2020-05" db="EMBL/GenBank/DDBJ databases">
        <title>Complete genome sequence of Deefgea sp. D17.</title>
        <authorList>
            <person name="Bae J.-W."/>
            <person name="Han J.E."/>
        </authorList>
    </citation>
    <scope>NUCLEOTIDE SEQUENCE [LARGE SCALE GENOMIC DNA]</scope>
    <source>
        <strain evidence="2 3">D17</strain>
    </source>
</reference>
<gene>
    <name evidence="2" type="ORF">HQN60_13945</name>
</gene>
<dbReference type="Gene3D" id="2.40.10.220">
    <property type="entry name" value="predicted glycosyltransferase like domains"/>
    <property type="match status" value="1"/>
</dbReference>
<dbReference type="Proteomes" id="UP000504844">
    <property type="component" value="Chromosome"/>
</dbReference>
<dbReference type="RefSeq" id="WP_173534231.1">
    <property type="nucleotide sequence ID" value="NZ_CP054143.1"/>
</dbReference>
<protein>
    <submittedName>
        <fullName evidence="2">PilZ domain-containing protein</fullName>
    </submittedName>
</protein>
<dbReference type="Pfam" id="PF07238">
    <property type="entry name" value="PilZ"/>
    <property type="match status" value="1"/>
</dbReference>
<proteinExistence type="predicted"/>
<evidence type="ECO:0000259" key="1">
    <source>
        <dbReference type="Pfam" id="PF07238"/>
    </source>
</evidence>
<dbReference type="AlphaFoldDB" id="A0A6M8SWU8"/>
<accession>A0A6M8SWU8</accession>
<evidence type="ECO:0000313" key="3">
    <source>
        <dbReference type="Proteomes" id="UP000504844"/>
    </source>
</evidence>